<feature type="domain" description="S1 motif" evidence="2">
    <location>
        <begin position="188"/>
        <end position="250"/>
    </location>
</feature>
<dbReference type="Pfam" id="PF13509">
    <property type="entry name" value="S1_2"/>
    <property type="match status" value="1"/>
</dbReference>
<dbReference type="InterPro" id="IPR039566">
    <property type="entry name" value="CvfB_S1_st"/>
</dbReference>
<evidence type="ECO:0000313" key="4">
    <source>
        <dbReference type="Proteomes" id="UP001172082"/>
    </source>
</evidence>
<dbReference type="InterPro" id="IPR012340">
    <property type="entry name" value="NA-bd_OB-fold"/>
</dbReference>
<evidence type="ECO:0000313" key="3">
    <source>
        <dbReference type="EMBL" id="MDN5204648.1"/>
    </source>
</evidence>
<name>A0ABT8KYG6_9BACT</name>
<dbReference type="Pfam" id="PF17783">
    <property type="entry name" value="WHD_CvfB"/>
    <property type="match status" value="1"/>
</dbReference>
<reference evidence="3" key="1">
    <citation type="submission" date="2023-06" db="EMBL/GenBank/DDBJ databases">
        <title>Genomic of Parafulvivirga corallium.</title>
        <authorList>
            <person name="Wang G."/>
        </authorList>
    </citation>
    <scope>NUCLEOTIDE SEQUENCE</scope>
    <source>
        <strain evidence="3">BMA10</strain>
    </source>
</reference>
<feature type="domain" description="S1 motif" evidence="2">
    <location>
        <begin position="48"/>
        <end position="109"/>
    </location>
</feature>
<gene>
    <name evidence="3" type="ORF">QQ008_24870</name>
</gene>
<accession>A0ABT8KYG6</accession>
<dbReference type="Proteomes" id="UP001172082">
    <property type="component" value="Unassembled WGS sequence"/>
</dbReference>
<dbReference type="SMART" id="SM00316">
    <property type="entry name" value="S1"/>
    <property type="match status" value="3"/>
</dbReference>
<organism evidence="3 4">
    <name type="scientific">Splendidivirga corallicola</name>
    <dbReference type="NCBI Taxonomy" id="3051826"/>
    <lineage>
        <taxon>Bacteria</taxon>
        <taxon>Pseudomonadati</taxon>
        <taxon>Bacteroidota</taxon>
        <taxon>Cytophagia</taxon>
        <taxon>Cytophagales</taxon>
        <taxon>Splendidivirgaceae</taxon>
        <taxon>Splendidivirga</taxon>
    </lineage>
</organism>
<protein>
    <submittedName>
        <fullName evidence="3">S1-like domain-containing RNA-binding protein</fullName>
    </submittedName>
</protein>
<feature type="domain" description="S1 motif" evidence="2">
    <location>
        <begin position="113"/>
        <end position="176"/>
    </location>
</feature>
<dbReference type="InterPro" id="IPR014464">
    <property type="entry name" value="CvfB_fam"/>
</dbReference>
<dbReference type="RefSeq" id="WP_346754672.1">
    <property type="nucleotide sequence ID" value="NZ_JAUJEA010000012.1"/>
</dbReference>
<keyword evidence="4" id="KW-1185">Reference proteome</keyword>
<dbReference type="EMBL" id="JAUJEA010000012">
    <property type="protein sequence ID" value="MDN5204648.1"/>
    <property type="molecule type" value="Genomic_DNA"/>
</dbReference>
<proteinExistence type="inferred from homology"/>
<dbReference type="InterPro" id="IPR003029">
    <property type="entry name" value="S1_domain"/>
</dbReference>
<sequence length="322" mass="36741">MCYTISHGSGPNDRNILHTFFSSFIVTIDYLAKIKTFGQGKSDISTLELGHYNTLKVAREVEFGYYLTDEEQEILIPRKYVSEETKVGDSLEVFVYKDSEDRLIATTLKPAAVIGEFVALEVKEVNRFGAFMNWGLEKDLLVPFREQQGKMVEGKKYVVRICLDHRTNRLIGVSKIHSFLSKDVSGLEEKQKVDLLVYGRTDLGFKVIINNVNSGLLYENEIFEKLSIGDRREGFIKRIREDGKIDVVLNLNDAQQRSDNTGKILEALEENEGFLALHDKSDPEQIYNILQMSKKNFKKTIGTLYKEKKIKLLPDGIALVKT</sequence>
<dbReference type="InterPro" id="IPR040764">
    <property type="entry name" value="CvfB_WH"/>
</dbReference>
<dbReference type="PANTHER" id="PTHR37296">
    <property type="entry name" value="CONSERVED VIRULENCE FACTOR B"/>
    <property type="match status" value="1"/>
</dbReference>
<comment type="similarity">
    <text evidence="1">Belongs to the CvfB family.</text>
</comment>
<evidence type="ECO:0000256" key="1">
    <source>
        <dbReference type="PIRNR" id="PIRNR012524"/>
    </source>
</evidence>
<dbReference type="PIRSF" id="PIRSF012524">
    <property type="entry name" value="YitL_S1"/>
    <property type="match status" value="1"/>
</dbReference>
<dbReference type="PANTHER" id="PTHR37296:SF1">
    <property type="entry name" value="CONSERVED VIRULENCE FACTOR B"/>
    <property type="match status" value="1"/>
</dbReference>
<evidence type="ECO:0000259" key="2">
    <source>
        <dbReference type="SMART" id="SM00316"/>
    </source>
</evidence>
<dbReference type="Gene3D" id="1.10.10.10">
    <property type="entry name" value="Winged helix-like DNA-binding domain superfamily/Winged helix DNA-binding domain"/>
    <property type="match status" value="1"/>
</dbReference>
<comment type="caution">
    <text evidence="3">The sequence shown here is derived from an EMBL/GenBank/DDBJ whole genome shotgun (WGS) entry which is preliminary data.</text>
</comment>
<dbReference type="InterPro" id="IPR036388">
    <property type="entry name" value="WH-like_DNA-bd_sf"/>
</dbReference>
<dbReference type="Gene3D" id="2.40.50.140">
    <property type="entry name" value="Nucleic acid-binding proteins"/>
    <property type="match status" value="1"/>
</dbReference>